<dbReference type="Proteomes" id="UP000060778">
    <property type="component" value="Chromosome"/>
</dbReference>
<dbReference type="Gene3D" id="2.130.10.10">
    <property type="entry name" value="YVTN repeat-like/Quinoprotein amine dehydrogenase"/>
    <property type="match status" value="2"/>
</dbReference>
<dbReference type="RefSeq" id="WP_075049812.1">
    <property type="nucleotide sequence ID" value="NZ_CP006867.1"/>
</dbReference>
<organism evidence="1 2">
    <name type="scientific">Ignicoccus islandicus DSM 13165</name>
    <dbReference type="NCBI Taxonomy" id="940295"/>
    <lineage>
        <taxon>Archaea</taxon>
        <taxon>Thermoproteota</taxon>
        <taxon>Thermoprotei</taxon>
        <taxon>Desulfurococcales</taxon>
        <taxon>Desulfurococcaceae</taxon>
        <taxon>Ignicoccus</taxon>
    </lineage>
</organism>
<keyword evidence="2" id="KW-1185">Reference proteome</keyword>
<dbReference type="OrthoDB" id="145878at2157"/>
<accession>A0A0U2VEQ3</accession>
<dbReference type="InterPro" id="IPR001680">
    <property type="entry name" value="WD40_rpt"/>
</dbReference>
<sequence length="381" mass="42742">MEEGRINLNLAWTFPLERGTISLKANDENTVAISVSMPPTNLPSDISQTRGYAYLVRRIDGKIVSWRYEALMGFNCTAFDPMGDRVIYGNDDGNLYVFDYEGNLIDQRNFGSPIHACVFSADGKRLAISLEGEGGDKVSVLDSSLEYLWEFLANDNVWSMAWKDDVLAVASHDGNVYLVKKPTIIWKEEVAEAVNRVSWCGNKLAVSTFKPGSIIVYDTTDIEKPVRVMEYYSGLENVWGLDFDTDCKLIAFGDLITKRFGIIDLEGNLIVNKHLNDGIQSLSWEESNIFLAHNSLWVLSVEKCTPLSKAGVLIDHVVTISFKLEESDVAEISSVLHHLLGSPRYVYVNDKLLKVSVVKGDHLYIKSPFEGEVEVKRVREV</sequence>
<dbReference type="GeneID" id="30680253"/>
<dbReference type="InterPro" id="IPR015943">
    <property type="entry name" value="WD40/YVTN_repeat-like_dom_sf"/>
</dbReference>
<protein>
    <recommendedName>
        <fullName evidence="3">Anaphase-promoting complex subunit 4 WD40 domain-containing protein</fullName>
    </recommendedName>
</protein>
<dbReference type="STRING" id="940295.EYM_04305"/>
<dbReference type="InterPro" id="IPR011047">
    <property type="entry name" value="Quinoprotein_ADH-like_sf"/>
</dbReference>
<proteinExistence type="predicted"/>
<dbReference type="SMART" id="SM00320">
    <property type="entry name" value="WD40"/>
    <property type="match status" value="3"/>
</dbReference>
<dbReference type="AlphaFoldDB" id="A0A0U2VEQ3"/>
<reference evidence="1 2" key="1">
    <citation type="submission" date="2013-11" db="EMBL/GenBank/DDBJ databases">
        <title>Comparative genomics of Ignicoccus.</title>
        <authorList>
            <person name="Podar M."/>
        </authorList>
    </citation>
    <scope>NUCLEOTIDE SEQUENCE [LARGE SCALE GENOMIC DNA]</scope>
    <source>
        <strain evidence="1 2">DSM 13165</strain>
    </source>
</reference>
<evidence type="ECO:0000313" key="2">
    <source>
        <dbReference type="Proteomes" id="UP000060778"/>
    </source>
</evidence>
<gene>
    <name evidence="1" type="ORF">EYM_04305</name>
</gene>
<dbReference type="EMBL" id="CP006867">
    <property type="protein sequence ID" value="ALU12482.1"/>
    <property type="molecule type" value="Genomic_DNA"/>
</dbReference>
<dbReference type="KEGG" id="iis:EYM_04305"/>
<dbReference type="SUPFAM" id="SSF50998">
    <property type="entry name" value="Quinoprotein alcohol dehydrogenase-like"/>
    <property type="match status" value="1"/>
</dbReference>
<evidence type="ECO:0000313" key="1">
    <source>
        <dbReference type="EMBL" id="ALU12482.1"/>
    </source>
</evidence>
<name>A0A0U2VEQ3_9CREN</name>
<evidence type="ECO:0008006" key="3">
    <source>
        <dbReference type="Google" id="ProtNLM"/>
    </source>
</evidence>